<feature type="domain" description="ABC transmembrane type-1" evidence="11">
    <location>
        <begin position="114"/>
        <end position="316"/>
    </location>
</feature>
<dbReference type="PANTHER" id="PTHR43386">
    <property type="entry name" value="OLIGOPEPTIDE TRANSPORT SYSTEM PERMEASE PROTEIN APPC"/>
    <property type="match status" value="1"/>
</dbReference>
<evidence type="ECO:0000256" key="10">
    <source>
        <dbReference type="RuleBase" id="RU363032"/>
    </source>
</evidence>
<gene>
    <name evidence="12" type="primary">oppC</name>
    <name evidence="12" type="ORF">SCORR_v1c04170</name>
</gene>
<dbReference type="KEGG" id="scou:SCORR_v1c04170"/>
<keyword evidence="2 10" id="KW-0813">Transport</keyword>
<feature type="transmembrane region" description="Helical" evidence="10">
    <location>
        <begin position="291"/>
        <end position="312"/>
    </location>
</feature>
<dbReference type="GO" id="GO:0005886">
    <property type="term" value="C:plasma membrane"/>
    <property type="evidence" value="ECO:0007669"/>
    <property type="project" value="UniProtKB-SubCell"/>
</dbReference>
<dbReference type="AlphaFoldDB" id="A0A222EP64"/>
<comment type="subcellular location">
    <subcellularLocation>
        <location evidence="1 10">Cell membrane</location>
        <topology evidence="1 10">Multi-pass membrane protein</topology>
    </subcellularLocation>
</comment>
<dbReference type="OrthoDB" id="9797472at2"/>
<organism evidence="12 13">
    <name type="scientific">Spiroplasma corruscae</name>
    <dbReference type="NCBI Taxonomy" id="216934"/>
    <lineage>
        <taxon>Bacteria</taxon>
        <taxon>Bacillati</taxon>
        <taxon>Mycoplasmatota</taxon>
        <taxon>Mollicutes</taxon>
        <taxon>Entomoplasmatales</taxon>
        <taxon>Spiroplasmataceae</taxon>
        <taxon>Spiroplasma</taxon>
    </lineage>
</organism>
<keyword evidence="4 10" id="KW-0812">Transmembrane</keyword>
<protein>
    <submittedName>
        <fullName evidence="12">Oligopeptide ABC transporter permease</fullName>
    </submittedName>
</protein>
<dbReference type="NCBIfam" id="NF043080">
    <property type="entry name" value="MMSYN1_0166"/>
    <property type="match status" value="1"/>
</dbReference>
<dbReference type="EMBL" id="CP022535">
    <property type="protein sequence ID" value="ASP28191.1"/>
    <property type="molecule type" value="Genomic_DNA"/>
</dbReference>
<evidence type="ECO:0000256" key="7">
    <source>
        <dbReference type="ARBA" id="ARBA00022989"/>
    </source>
</evidence>
<evidence type="ECO:0000259" key="11">
    <source>
        <dbReference type="PROSITE" id="PS50928"/>
    </source>
</evidence>
<name>A0A222EP64_9MOLU</name>
<keyword evidence="3" id="KW-1003">Cell membrane</keyword>
<keyword evidence="13" id="KW-1185">Reference proteome</keyword>
<feature type="transmembrane region" description="Helical" evidence="10">
    <location>
        <begin position="54"/>
        <end position="73"/>
    </location>
</feature>
<evidence type="ECO:0000256" key="3">
    <source>
        <dbReference type="ARBA" id="ARBA00022475"/>
    </source>
</evidence>
<dbReference type="PANTHER" id="PTHR43386:SF24">
    <property type="entry name" value="OLIGOPEPTIDE TRANSPORT SYSTEM PERMEASE PROTEIN AMID"/>
    <property type="match status" value="1"/>
</dbReference>
<dbReference type="InterPro" id="IPR054864">
    <property type="entry name" value="OppC_permease"/>
</dbReference>
<evidence type="ECO:0000256" key="1">
    <source>
        <dbReference type="ARBA" id="ARBA00004651"/>
    </source>
</evidence>
<keyword evidence="7 10" id="KW-1133">Transmembrane helix</keyword>
<dbReference type="InterPro" id="IPR035906">
    <property type="entry name" value="MetI-like_sf"/>
</dbReference>
<dbReference type="GO" id="GO:0015031">
    <property type="term" value="P:protein transport"/>
    <property type="evidence" value="ECO:0007669"/>
    <property type="project" value="UniProtKB-KW"/>
</dbReference>
<dbReference type="RefSeq" id="WP_094048701.1">
    <property type="nucleotide sequence ID" value="NZ_CP022535.1"/>
</dbReference>
<dbReference type="InterPro" id="IPR050366">
    <property type="entry name" value="BP-dependent_transpt_permease"/>
</dbReference>
<comment type="similarity">
    <text evidence="9">Belongs to the binding-protein-dependent transport system permease family. OppBC subfamily.</text>
</comment>
<evidence type="ECO:0000256" key="8">
    <source>
        <dbReference type="ARBA" id="ARBA00023136"/>
    </source>
</evidence>
<feature type="transmembrane region" description="Helical" evidence="10">
    <location>
        <begin position="232"/>
        <end position="250"/>
    </location>
</feature>
<keyword evidence="8 10" id="KW-0472">Membrane</keyword>
<keyword evidence="5" id="KW-0571">Peptide transport</keyword>
<accession>A0A222EP64</accession>
<dbReference type="SUPFAM" id="SSF161098">
    <property type="entry name" value="MetI-like"/>
    <property type="match status" value="1"/>
</dbReference>
<evidence type="ECO:0000313" key="12">
    <source>
        <dbReference type="EMBL" id="ASP28191.1"/>
    </source>
</evidence>
<keyword evidence="6" id="KW-0653">Protein transport</keyword>
<evidence type="ECO:0000256" key="9">
    <source>
        <dbReference type="ARBA" id="ARBA00024202"/>
    </source>
</evidence>
<dbReference type="Proteomes" id="UP000203229">
    <property type="component" value="Chromosome"/>
</dbReference>
<dbReference type="PROSITE" id="PS50928">
    <property type="entry name" value="ABC_TM1"/>
    <property type="match status" value="1"/>
</dbReference>
<evidence type="ECO:0000313" key="13">
    <source>
        <dbReference type="Proteomes" id="UP000203229"/>
    </source>
</evidence>
<dbReference type="InterPro" id="IPR000515">
    <property type="entry name" value="MetI-like"/>
</dbReference>
<dbReference type="Pfam" id="PF00528">
    <property type="entry name" value="BPD_transp_1"/>
    <property type="match status" value="1"/>
</dbReference>
<evidence type="ECO:0000256" key="4">
    <source>
        <dbReference type="ARBA" id="ARBA00022692"/>
    </source>
</evidence>
<sequence>MKFKYINKNFDISKIDKLLFKYIDNENEKKAEVIDSKPYSYWKSVFKSLFTKKIFMITLVIMIIYIIMTITVARGEVPVPSDKTTSRPASPSSEHWFGLGLLGEDLWNKIWIGSRTTLVFAAAISSIEIVVGIILGLIWGYFSKLDIIFIEIIRYISLIPSIVLWLLIILLFGGVATMPILILAISITSWMGIASVIRVQTILIRHAEYNVASKILGTRGFRIMFKNILPKILPIVVQTASYSIPGAIALDSTLTYYNFGFVKDLISEASLGSILNSALIDTTWQVYPHLLYIPIGIISGMSLLFFVTGKIISDSLDPKLHR</sequence>
<evidence type="ECO:0000256" key="2">
    <source>
        <dbReference type="ARBA" id="ARBA00022448"/>
    </source>
</evidence>
<feature type="transmembrane region" description="Helical" evidence="10">
    <location>
        <begin position="178"/>
        <end position="197"/>
    </location>
</feature>
<dbReference type="CDD" id="cd06261">
    <property type="entry name" value="TM_PBP2"/>
    <property type="match status" value="1"/>
</dbReference>
<feature type="transmembrane region" description="Helical" evidence="10">
    <location>
        <begin position="118"/>
        <end position="140"/>
    </location>
</feature>
<dbReference type="GO" id="GO:0015833">
    <property type="term" value="P:peptide transport"/>
    <property type="evidence" value="ECO:0007669"/>
    <property type="project" value="UniProtKB-KW"/>
</dbReference>
<evidence type="ECO:0000256" key="5">
    <source>
        <dbReference type="ARBA" id="ARBA00022856"/>
    </source>
</evidence>
<reference evidence="12 13" key="1">
    <citation type="submission" date="2017-07" db="EMBL/GenBank/DDBJ databases">
        <title>Complete genome sequence of Spiroplasma corruscae EC-1 (DSM 19793).</title>
        <authorList>
            <person name="Tsai Y.-M."/>
            <person name="Lo W.-S."/>
            <person name="Kuo C.-H."/>
        </authorList>
    </citation>
    <scope>NUCLEOTIDE SEQUENCE [LARGE SCALE GENOMIC DNA]</scope>
    <source>
        <strain evidence="12 13">EC-1</strain>
    </source>
</reference>
<dbReference type="Gene3D" id="1.10.3720.10">
    <property type="entry name" value="MetI-like"/>
    <property type="match status" value="1"/>
</dbReference>
<dbReference type="GO" id="GO:0055085">
    <property type="term" value="P:transmembrane transport"/>
    <property type="evidence" value="ECO:0007669"/>
    <property type="project" value="InterPro"/>
</dbReference>
<proteinExistence type="inferred from homology"/>
<evidence type="ECO:0000256" key="6">
    <source>
        <dbReference type="ARBA" id="ARBA00022927"/>
    </source>
</evidence>
<feature type="transmembrane region" description="Helical" evidence="10">
    <location>
        <begin position="152"/>
        <end position="172"/>
    </location>
</feature>